<protein>
    <submittedName>
        <fullName evidence="1">Uncharacterized protein</fullName>
    </submittedName>
</protein>
<organism evidence="1">
    <name type="scientific">uncultured prokaryote</name>
    <dbReference type="NCBI Taxonomy" id="198431"/>
    <lineage>
        <taxon>unclassified sequences</taxon>
        <taxon>environmental samples</taxon>
    </lineage>
</organism>
<reference evidence="1" key="2">
    <citation type="submission" date="2015-07" db="EMBL/GenBank/DDBJ databases">
        <title>Plasmids, circular viruses and viroids from rat gut.</title>
        <authorList>
            <person name="Jorgensen T.J."/>
            <person name="Hansen M.A."/>
            <person name="Xu Z."/>
            <person name="Tabak M.A."/>
            <person name="Sorensen S.J."/>
            <person name="Hansen L.H."/>
        </authorList>
    </citation>
    <scope>NUCLEOTIDE SEQUENCE</scope>
    <source>
        <plasmid evidence="1">pRGRH0237</plasmid>
    </source>
</reference>
<keyword evidence="1" id="KW-0614">Plasmid</keyword>
<proteinExistence type="predicted"/>
<reference evidence="1" key="1">
    <citation type="submission" date="2015-06" db="EMBL/GenBank/DDBJ databases">
        <authorList>
            <person name="Joergensen T."/>
        </authorList>
    </citation>
    <scope>NUCLEOTIDE SEQUENCE</scope>
    <source>
        <plasmid evidence="1">pRGRH0237</plasmid>
    </source>
</reference>
<accession>A0A0H5PX84</accession>
<sequence length="56" mass="6811">MSDEVFCGKMDKKHTSNWQHGKPQKAYYDLEGLKIFYEDGKIWHYRPIDENTIEWC</sequence>
<dbReference type="EMBL" id="LN852910">
    <property type="protein sequence ID" value="CRY94356.1"/>
    <property type="molecule type" value="Genomic_DNA"/>
</dbReference>
<evidence type="ECO:0000313" key="1">
    <source>
        <dbReference type="EMBL" id="CRY94356.1"/>
    </source>
</evidence>
<name>A0A0H5PX84_9ZZZZ</name>
<geneLocation type="plasmid" evidence="1">
    <name>pRGRH0237</name>
</geneLocation>
<dbReference type="AlphaFoldDB" id="A0A0H5PX84"/>